<feature type="transmembrane region" description="Helical" evidence="7">
    <location>
        <begin position="66"/>
        <end position="92"/>
    </location>
</feature>
<feature type="domain" description="ABC transmembrane type-1" evidence="8">
    <location>
        <begin position="67"/>
        <end position="257"/>
    </location>
</feature>
<feature type="transmembrane region" description="Helical" evidence="7">
    <location>
        <begin position="183"/>
        <end position="204"/>
    </location>
</feature>
<evidence type="ECO:0000256" key="5">
    <source>
        <dbReference type="ARBA" id="ARBA00022989"/>
    </source>
</evidence>
<dbReference type="STRING" id="1814289.SAMN05216410_1112"/>
<comment type="similarity">
    <text evidence="7">Belongs to the binding-protein-dependent transport system permease family.</text>
</comment>
<dbReference type="CDD" id="cd06261">
    <property type="entry name" value="TM_PBP2"/>
    <property type="match status" value="1"/>
</dbReference>
<dbReference type="PROSITE" id="PS50928">
    <property type="entry name" value="ABC_TM1"/>
    <property type="match status" value="1"/>
</dbReference>
<protein>
    <submittedName>
        <fullName evidence="9">Carbohydrate ABC transporter membrane protein 2, CUT1 family</fullName>
    </submittedName>
</protein>
<keyword evidence="10" id="KW-1185">Reference proteome</keyword>
<dbReference type="Proteomes" id="UP000199039">
    <property type="component" value="Unassembled WGS sequence"/>
</dbReference>
<dbReference type="SUPFAM" id="SSF161098">
    <property type="entry name" value="MetI-like"/>
    <property type="match status" value="1"/>
</dbReference>
<keyword evidence="4 7" id="KW-0812">Transmembrane</keyword>
<feature type="transmembrane region" description="Helical" evidence="7">
    <location>
        <begin position="132"/>
        <end position="154"/>
    </location>
</feature>
<name>A0A1G6HLL3_9MICO</name>
<feature type="transmembrane region" description="Helical" evidence="7">
    <location>
        <begin position="12"/>
        <end position="33"/>
    </location>
</feature>
<dbReference type="EMBL" id="FMYH01000001">
    <property type="protein sequence ID" value="SDB94775.1"/>
    <property type="molecule type" value="Genomic_DNA"/>
</dbReference>
<dbReference type="GO" id="GO:0055085">
    <property type="term" value="P:transmembrane transport"/>
    <property type="evidence" value="ECO:0007669"/>
    <property type="project" value="InterPro"/>
</dbReference>
<keyword evidence="5 7" id="KW-1133">Transmembrane helix</keyword>
<evidence type="ECO:0000256" key="1">
    <source>
        <dbReference type="ARBA" id="ARBA00004651"/>
    </source>
</evidence>
<keyword evidence="2 7" id="KW-0813">Transport</keyword>
<evidence type="ECO:0000256" key="4">
    <source>
        <dbReference type="ARBA" id="ARBA00022692"/>
    </source>
</evidence>
<evidence type="ECO:0000256" key="6">
    <source>
        <dbReference type="ARBA" id="ARBA00023136"/>
    </source>
</evidence>
<reference evidence="9 10" key="1">
    <citation type="submission" date="2016-09" db="EMBL/GenBank/DDBJ databases">
        <authorList>
            <person name="Capua I."/>
            <person name="De Benedictis P."/>
            <person name="Joannis T."/>
            <person name="Lombin L.H."/>
            <person name="Cattoli G."/>
        </authorList>
    </citation>
    <scope>NUCLEOTIDE SEQUENCE [LARGE SCALE GENOMIC DNA]</scope>
    <source>
        <strain evidence="9 10">ISLP-3</strain>
    </source>
</reference>
<proteinExistence type="inferred from homology"/>
<dbReference type="RefSeq" id="WP_245700865.1">
    <property type="nucleotide sequence ID" value="NZ_FMYH01000001.1"/>
</dbReference>
<keyword evidence="6 7" id="KW-0472">Membrane</keyword>
<dbReference type="AlphaFoldDB" id="A0A1G6HLL3"/>
<feature type="transmembrane region" description="Helical" evidence="7">
    <location>
        <begin position="235"/>
        <end position="257"/>
    </location>
</feature>
<evidence type="ECO:0000259" key="8">
    <source>
        <dbReference type="PROSITE" id="PS50928"/>
    </source>
</evidence>
<organism evidence="9 10">
    <name type="scientific">Sanguibacter gelidistatuariae</name>
    <dbReference type="NCBI Taxonomy" id="1814289"/>
    <lineage>
        <taxon>Bacteria</taxon>
        <taxon>Bacillati</taxon>
        <taxon>Actinomycetota</taxon>
        <taxon>Actinomycetes</taxon>
        <taxon>Micrococcales</taxon>
        <taxon>Sanguibacteraceae</taxon>
        <taxon>Sanguibacter</taxon>
    </lineage>
</organism>
<dbReference type="GO" id="GO:0005886">
    <property type="term" value="C:plasma membrane"/>
    <property type="evidence" value="ECO:0007669"/>
    <property type="project" value="UniProtKB-SubCell"/>
</dbReference>
<evidence type="ECO:0000256" key="3">
    <source>
        <dbReference type="ARBA" id="ARBA00022475"/>
    </source>
</evidence>
<dbReference type="Gene3D" id="1.10.3720.10">
    <property type="entry name" value="MetI-like"/>
    <property type="match status" value="1"/>
</dbReference>
<gene>
    <name evidence="9" type="ORF">SAMN05216410_1112</name>
</gene>
<dbReference type="PANTHER" id="PTHR32243">
    <property type="entry name" value="MALTOSE TRANSPORT SYSTEM PERMEASE-RELATED"/>
    <property type="match status" value="1"/>
</dbReference>
<evidence type="ECO:0000313" key="9">
    <source>
        <dbReference type="EMBL" id="SDB94775.1"/>
    </source>
</evidence>
<evidence type="ECO:0000256" key="7">
    <source>
        <dbReference type="RuleBase" id="RU363032"/>
    </source>
</evidence>
<dbReference type="InterPro" id="IPR035906">
    <property type="entry name" value="MetI-like_sf"/>
</dbReference>
<evidence type="ECO:0000256" key="2">
    <source>
        <dbReference type="ARBA" id="ARBA00022448"/>
    </source>
</evidence>
<evidence type="ECO:0000313" key="10">
    <source>
        <dbReference type="Proteomes" id="UP000199039"/>
    </source>
</evidence>
<dbReference type="InterPro" id="IPR050901">
    <property type="entry name" value="BP-dep_ABC_trans_perm"/>
</dbReference>
<feature type="transmembrane region" description="Helical" evidence="7">
    <location>
        <begin position="104"/>
        <end position="126"/>
    </location>
</feature>
<dbReference type="PANTHER" id="PTHR32243:SF52">
    <property type="entry name" value="ABC TRANSPORTER PERMEASE PROTEIN"/>
    <property type="match status" value="1"/>
</dbReference>
<sequence>MNARIRSTLTTAITWALVLAFFFPVAWMILNAFKTEGVAASSPPVIFFDATLENFRRLGERGISGYMINSAVASIGSTLFVIVLAFPAAYALSIRPVGKVQDTLFYFISTRFLPIAAGILPLYIIFKNIGVLDTVGALFIVYTAMNLPIAVWMIRSFLNEVPFEVIEASRLDGANFFKEMTNIVLPMVLPGVAAAALICFIFAWNEYFVATLLTSSAARTVPPFLASFVDGRGQFLASLSAAATVAVLPVILAGWIAQKQLVRGLSMGAIK</sequence>
<keyword evidence="3" id="KW-1003">Cell membrane</keyword>
<dbReference type="InterPro" id="IPR000515">
    <property type="entry name" value="MetI-like"/>
</dbReference>
<accession>A0A1G6HLL3</accession>
<comment type="subcellular location">
    <subcellularLocation>
        <location evidence="1 7">Cell membrane</location>
        <topology evidence="1 7">Multi-pass membrane protein</topology>
    </subcellularLocation>
</comment>
<dbReference type="Pfam" id="PF00528">
    <property type="entry name" value="BPD_transp_1"/>
    <property type="match status" value="1"/>
</dbReference>